<evidence type="ECO:0000256" key="3">
    <source>
        <dbReference type="ARBA" id="ARBA00022989"/>
    </source>
</evidence>
<accession>A0A914C3M4</accession>
<keyword evidence="3 9" id="KW-1133">Transmembrane helix</keyword>
<feature type="binding site" evidence="7">
    <location>
        <position position="348"/>
    </location>
    <ligand>
        <name>Zn(2+)</name>
        <dbReference type="ChEBI" id="CHEBI:29105"/>
        <note>catalytic</note>
    </ligand>
</feature>
<dbReference type="AlphaFoldDB" id="A0A914C3M4"/>
<evidence type="ECO:0000256" key="1">
    <source>
        <dbReference type="ARBA" id="ARBA00004167"/>
    </source>
</evidence>
<dbReference type="Proteomes" id="UP000887540">
    <property type="component" value="Unplaced"/>
</dbReference>
<evidence type="ECO:0000313" key="13">
    <source>
        <dbReference type="Proteomes" id="UP000887540"/>
    </source>
</evidence>
<dbReference type="SUPFAM" id="SSF57552">
    <property type="entry name" value="Blood coagulation inhibitor (disintegrin)"/>
    <property type="match status" value="1"/>
</dbReference>
<feature type="region of interest" description="Disordered" evidence="8">
    <location>
        <begin position="1008"/>
        <end position="1052"/>
    </location>
</feature>
<feature type="disulfide bond" evidence="6">
    <location>
        <begin position="473"/>
        <end position="493"/>
    </location>
</feature>
<dbReference type="WBParaSite" id="ACRNAN_Path_1606.g6248.t1">
    <property type="protein sequence ID" value="ACRNAN_Path_1606.g6248.t1"/>
    <property type="gene ID" value="ACRNAN_Path_1606.g6248"/>
</dbReference>
<feature type="binding site" evidence="7">
    <location>
        <position position="354"/>
    </location>
    <ligand>
        <name>Zn(2+)</name>
        <dbReference type="ChEBI" id="CHEBI:29105"/>
        <note>catalytic</note>
    </ligand>
</feature>
<dbReference type="GO" id="GO:0004222">
    <property type="term" value="F:metalloendopeptidase activity"/>
    <property type="evidence" value="ECO:0007669"/>
    <property type="project" value="InterPro"/>
</dbReference>
<feature type="compositionally biased region" description="Polar residues" evidence="8">
    <location>
        <begin position="805"/>
        <end position="815"/>
    </location>
</feature>
<evidence type="ECO:0000259" key="12">
    <source>
        <dbReference type="PROSITE" id="PS50215"/>
    </source>
</evidence>
<evidence type="ECO:0000256" key="6">
    <source>
        <dbReference type="PROSITE-ProRule" id="PRU00068"/>
    </source>
</evidence>
<proteinExistence type="predicted"/>
<dbReference type="GO" id="GO:0006509">
    <property type="term" value="P:membrane protein ectodomain proteolysis"/>
    <property type="evidence" value="ECO:0007669"/>
    <property type="project" value="TreeGrafter"/>
</dbReference>
<evidence type="ECO:0000256" key="10">
    <source>
        <dbReference type="SAM" id="SignalP"/>
    </source>
</evidence>
<dbReference type="SMART" id="SM00050">
    <property type="entry name" value="DISIN"/>
    <property type="match status" value="1"/>
</dbReference>
<feature type="chain" id="PRO_5038123934" evidence="10">
    <location>
        <begin position="18"/>
        <end position="1052"/>
    </location>
</feature>
<dbReference type="InterPro" id="IPR001762">
    <property type="entry name" value="Disintegrin_dom"/>
</dbReference>
<dbReference type="InterPro" id="IPR034027">
    <property type="entry name" value="Reprolysin_adamalysin"/>
</dbReference>
<feature type="region of interest" description="Disordered" evidence="8">
    <location>
        <begin position="830"/>
        <end position="852"/>
    </location>
</feature>
<dbReference type="Pfam" id="PF07974">
    <property type="entry name" value="EGF_2"/>
    <property type="match status" value="1"/>
</dbReference>
<dbReference type="PANTHER" id="PTHR11905:SF248">
    <property type="entry name" value="DISINTEGRIN AND METALLOPROTEINASE DOMAIN-CONTAINING PROTEIN UNC-71"/>
    <property type="match status" value="1"/>
</dbReference>
<feature type="domain" description="Disintegrin" evidence="11">
    <location>
        <begin position="414"/>
        <end position="501"/>
    </location>
</feature>
<dbReference type="GO" id="GO:0016020">
    <property type="term" value="C:membrane"/>
    <property type="evidence" value="ECO:0007669"/>
    <property type="project" value="UniProtKB-SubCell"/>
</dbReference>
<evidence type="ECO:0000256" key="7">
    <source>
        <dbReference type="PROSITE-ProRule" id="PRU00276"/>
    </source>
</evidence>
<dbReference type="InterPro" id="IPR006586">
    <property type="entry name" value="ADAM_Cys-rich"/>
</dbReference>
<feature type="compositionally biased region" description="Basic and acidic residues" evidence="8">
    <location>
        <begin position="1043"/>
        <end position="1052"/>
    </location>
</feature>
<sequence>MHIQLFILFLLYTKVGAKASFRHSQANKQFISQLEEGQFEVVHPFQIRDKNERIGIDTRNYFLNSSVHYRHVTIVIRSNTLVGRLKLILNLNDYLFFNDTIFKTLDITGESSRSGQLENCFYQGTVNGDPSTFVALSTCSGLHGIIAFNNGTAFGLWPLDGGDRGRRHPHVIYRTKWFRDSSCGSLTQIPASTETRTLRKRETNGRVKYIESVLIGDFSFIKQFNLSENESIFYILETMNIADLMVFRELNVHLSIVYGEIWLDAQRVDLHSDIQRTLTGFLDYVTGHIYDIGKDASLLFTGGHFVNNEVVSSSFSSICTSRAVGIVKAVDAHAIHEVAQFAAHAVAHILGIDHDSPDCICDQQLPCIMTKQIGNVGSPFAWQFSKCSSARMQGILQTGHVQCLLNKPFQSSGLHRCGNNIVDEDEQCDCGPRNECFDPCCDPLTCTLRPHAQCASHQKCCIRCELKKAGAVCRESRSVCDVPEMCDGESGDCPSDGFLVDGIACGVNGHCWKGNCSDIVQQCRQIWGANANAAEEPCYELNEKGTEYSSCGKERNGEYKKCETVNRKCGTLHCRGGTATPIETSLTSFNLQFLHSGKQIQCKAVSSLDIGMAADGTMCDADKVCVSGACLPLSQVSPPVHCPSNNLALQCSGHGDCTTTQKCLCYDSYSGVACDIRSPNASRKFYASTPINDFSVPSLTGSKTLETTTLLGILLLVGILLLLLLVCLLFFYRRRTSNHFSQPELEKSEESYHENENRAIKFGQMPSYREEKRKRKKNKRVYDALQRITEAVEERDSISLKSRESATPSNANMTSTHLGLSESMMLHERRLQRDGSASTNSSSGQPHYSNNELNDRFRAETIYAESYAALSHQPMIGMNSPTRSDFCVIRRNPRRHEHNGYATDSEAYNFALSNPRCVTRPPNCEQLSDLPHLPRSTSSSRAGSSGRLAPTPLKLSNIQMLLRHLEDNDDANTQMSEPELGRLDFDHERRFDSLRRHEMPYDLQITRGTIIGPPEPPPASADSGHPGSNYDIRQSPSIFSDPFKIDLDNSPC</sequence>
<keyword evidence="10" id="KW-0732">Signal</keyword>
<dbReference type="Pfam" id="PF00200">
    <property type="entry name" value="Disintegrin"/>
    <property type="match status" value="1"/>
</dbReference>
<dbReference type="CDD" id="cd04269">
    <property type="entry name" value="ZnMc_adamalysin_II_like"/>
    <property type="match status" value="1"/>
</dbReference>
<dbReference type="Gene3D" id="4.10.70.10">
    <property type="entry name" value="Disintegrin domain"/>
    <property type="match status" value="1"/>
</dbReference>
<dbReference type="InterPro" id="IPR013111">
    <property type="entry name" value="EGF_extracell"/>
</dbReference>
<evidence type="ECO:0000256" key="8">
    <source>
        <dbReference type="SAM" id="MobiDB-lite"/>
    </source>
</evidence>
<dbReference type="PROSITE" id="PS50215">
    <property type="entry name" value="ADAM_MEPRO"/>
    <property type="match status" value="1"/>
</dbReference>
<keyword evidence="2 9" id="KW-0812">Transmembrane</keyword>
<dbReference type="PANTHER" id="PTHR11905">
    <property type="entry name" value="ADAM A DISINTEGRIN AND METALLOPROTEASE DOMAIN"/>
    <property type="match status" value="1"/>
</dbReference>
<feature type="region of interest" description="Disordered" evidence="8">
    <location>
        <begin position="742"/>
        <end position="780"/>
    </location>
</feature>
<dbReference type="PROSITE" id="PS00022">
    <property type="entry name" value="EGF_1"/>
    <property type="match status" value="1"/>
</dbReference>
<evidence type="ECO:0000256" key="2">
    <source>
        <dbReference type="ARBA" id="ARBA00022692"/>
    </source>
</evidence>
<feature type="region of interest" description="Disordered" evidence="8">
    <location>
        <begin position="796"/>
        <end position="815"/>
    </location>
</feature>
<keyword evidence="4 9" id="KW-0472">Membrane</keyword>
<dbReference type="SMART" id="SM00608">
    <property type="entry name" value="ACR"/>
    <property type="match status" value="1"/>
</dbReference>
<dbReference type="SUPFAM" id="SSF55486">
    <property type="entry name" value="Metalloproteases ('zincins'), catalytic domain"/>
    <property type="match status" value="1"/>
</dbReference>
<dbReference type="Pfam" id="PF08516">
    <property type="entry name" value="ADAM_CR"/>
    <property type="match status" value="1"/>
</dbReference>
<comment type="subcellular location">
    <subcellularLocation>
        <location evidence="1">Membrane</location>
        <topology evidence="1">Single-pass membrane protein</topology>
    </subcellularLocation>
</comment>
<comment type="caution">
    <text evidence="7">Lacks conserved residue(s) required for the propagation of feature annotation.</text>
</comment>
<feature type="transmembrane region" description="Helical" evidence="9">
    <location>
        <begin position="710"/>
        <end position="732"/>
    </location>
</feature>
<feature type="signal peptide" evidence="10">
    <location>
        <begin position="1"/>
        <end position="17"/>
    </location>
</feature>
<dbReference type="GO" id="GO:0046872">
    <property type="term" value="F:metal ion binding"/>
    <property type="evidence" value="ECO:0007669"/>
    <property type="project" value="UniProtKB-KW"/>
</dbReference>
<reference evidence="14" key="1">
    <citation type="submission" date="2022-11" db="UniProtKB">
        <authorList>
            <consortium name="WormBaseParasite"/>
        </authorList>
    </citation>
    <scope>IDENTIFICATION</scope>
</reference>
<evidence type="ECO:0000256" key="4">
    <source>
        <dbReference type="ARBA" id="ARBA00023136"/>
    </source>
</evidence>
<feature type="compositionally biased region" description="Basic and acidic residues" evidence="8">
    <location>
        <begin position="744"/>
        <end position="759"/>
    </location>
</feature>
<dbReference type="InterPro" id="IPR001590">
    <property type="entry name" value="Peptidase_M12B"/>
</dbReference>
<dbReference type="PROSITE" id="PS50214">
    <property type="entry name" value="DISINTEGRIN_2"/>
    <property type="match status" value="1"/>
</dbReference>
<feature type="domain" description="Peptidase M12B" evidence="12">
    <location>
        <begin position="208"/>
        <end position="408"/>
    </location>
</feature>
<keyword evidence="7" id="KW-0479">Metal-binding</keyword>
<evidence type="ECO:0000259" key="11">
    <source>
        <dbReference type="PROSITE" id="PS50214"/>
    </source>
</evidence>
<keyword evidence="5 6" id="KW-1015">Disulfide bond</keyword>
<evidence type="ECO:0000256" key="9">
    <source>
        <dbReference type="SAM" id="Phobius"/>
    </source>
</evidence>
<dbReference type="InterPro" id="IPR036436">
    <property type="entry name" value="Disintegrin_dom_sf"/>
</dbReference>
<feature type="region of interest" description="Disordered" evidence="8">
    <location>
        <begin position="922"/>
        <end position="952"/>
    </location>
</feature>
<feature type="binding site" evidence="7">
    <location>
        <position position="344"/>
    </location>
    <ligand>
        <name>Zn(2+)</name>
        <dbReference type="ChEBI" id="CHEBI:29105"/>
        <note>catalytic</note>
    </ligand>
</feature>
<evidence type="ECO:0000256" key="5">
    <source>
        <dbReference type="ARBA" id="ARBA00023157"/>
    </source>
</evidence>
<protein>
    <submittedName>
        <fullName evidence="14">Uncharacterized protein</fullName>
    </submittedName>
</protein>
<keyword evidence="13" id="KW-1185">Reference proteome</keyword>
<dbReference type="InterPro" id="IPR000742">
    <property type="entry name" value="EGF"/>
</dbReference>
<dbReference type="Gene3D" id="2.10.25.10">
    <property type="entry name" value="Laminin"/>
    <property type="match status" value="1"/>
</dbReference>
<name>A0A914C3M4_9BILA</name>
<dbReference type="FunFam" id="4.10.70.10:FF:000001">
    <property type="entry name" value="Disintegrin and metalloproteinase domain-containing protein 22"/>
    <property type="match status" value="1"/>
</dbReference>
<feature type="compositionally biased region" description="Polar residues" evidence="8">
    <location>
        <begin position="835"/>
        <end position="852"/>
    </location>
</feature>
<evidence type="ECO:0000313" key="14">
    <source>
        <dbReference type="WBParaSite" id="ACRNAN_Path_1606.g6248.t1"/>
    </source>
</evidence>
<keyword evidence="7" id="KW-0862">Zinc</keyword>
<feature type="compositionally biased region" description="Low complexity" evidence="8">
    <location>
        <begin position="933"/>
        <end position="950"/>
    </location>
</feature>
<dbReference type="Gene3D" id="3.40.390.10">
    <property type="entry name" value="Collagenase (Catalytic Domain)"/>
    <property type="match status" value="1"/>
</dbReference>
<organism evidence="13 14">
    <name type="scientific">Acrobeloides nanus</name>
    <dbReference type="NCBI Taxonomy" id="290746"/>
    <lineage>
        <taxon>Eukaryota</taxon>
        <taxon>Metazoa</taxon>
        <taxon>Ecdysozoa</taxon>
        <taxon>Nematoda</taxon>
        <taxon>Chromadorea</taxon>
        <taxon>Rhabditida</taxon>
        <taxon>Tylenchina</taxon>
        <taxon>Cephalobomorpha</taxon>
        <taxon>Cephaloboidea</taxon>
        <taxon>Cephalobidae</taxon>
        <taxon>Acrobeloides</taxon>
    </lineage>
</organism>
<dbReference type="Pfam" id="PF01421">
    <property type="entry name" value="Reprolysin"/>
    <property type="match status" value="1"/>
</dbReference>
<dbReference type="InterPro" id="IPR024079">
    <property type="entry name" value="MetalloPept_cat_dom_sf"/>
</dbReference>